<evidence type="ECO:0000256" key="2">
    <source>
        <dbReference type="SAM" id="SignalP"/>
    </source>
</evidence>
<dbReference type="AlphaFoldDB" id="V4ATE9"/>
<reference evidence="3 4" key="1">
    <citation type="journal article" date="2013" name="Nature">
        <title>Insights into bilaterian evolution from three spiralian genomes.</title>
        <authorList>
            <person name="Simakov O."/>
            <person name="Marletaz F."/>
            <person name="Cho S.J."/>
            <person name="Edsinger-Gonzales E."/>
            <person name="Havlak P."/>
            <person name="Hellsten U."/>
            <person name="Kuo D.H."/>
            <person name="Larsson T."/>
            <person name="Lv J."/>
            <person name="Arendt D."/>
            <person name="Savage R."/>
            <person name="Osoegawa K."/>
            <person name="de Jong P."/>
            <person name="Grimwood J."/>
            <person name="Chapman J.A."/>
            <person name="Shapiro H."/>
            <person name="Aerts A."/>
            <person name="Otillar R.P."/>
            <person name="Terry A.Y."/>
            <person name="Boore J.L."/>
            <person name="Grigoriev I.V."/>
            <person name="Lindberg D.R."/>
            <person name="Seaver E.C."/>
            <person name="Weisblat D.A."/>
            <person name="Putnam N.H."/>
            <person name="Rokhsar D.S."/>
        </authorList>
    </citation>
    <scope>NUCLEOTIDE SEQUENCE [LARGE SCALE GENOMIC DNA]</scope>
</reference>
<sequence length="105" mass="12455">MLKSVSIRIIIMKVLCLLVLMAVFTATDAYYREAERDLNMNGPRPVFKGLDSLCKKYTQKPYHNPIFVDLRQLCKKFYELRGKRQEEEEEERGSAVRELQEPLWK</sequence>
<dbReference type="GeneID" id="20248703"/>
<dbReference type="CTD" id="20248703"/>
<organism evidence="3 4">
    <name type="scientific">Lottia gigantea</name>
    <name type="common">Giant owl limpet</name>
    <dbReference type="NCBI Taxonomy" id="225164"/>
    <lineage>
        <taxon>Eukaryota</taxon>
        <taxon>Metazoa</taxon>
        <taxon>Spiralia</taxon>
        <taxon>Lophotrochozoa</taxon>
        <taxon>Mollusca</taxon>
        <taxon>Gastropoda</taxon>
        <taxon>Patellogastropoda</taxon>
        <taxon>Lottioidea</taxon>
        <taxon>Lottiidae</taxon>
        <taxon>Lottia</taxon>
    </lineage>
</organism>
<feature type="signal peptide" evidence="2">
    <location>
        <begin position="1"/>
        <end position="29"/>
    </location>
</feature>
<protein>
    <submittedName>
        <fullName evidence="3">Uncharacterized protein</fullName>
    </submittedName>
</protein>
<evidence type="ECO:0000256" key="1">
    <source>
        <dbReference type="SAM" id="MobiDB-lite"/>
    </source>
</evidence>
<dbReference type="RefSeq" id="XP_009052490.1">
    <property type="nucleotide sequence ID" value="XM_009054242.1"/>
</dbReference>
<evidence type="ECO:0000313" key="4">
    <source>
        <dbReference type="Proteomes" id="UP000030746"/>
    </source>
</evidence>
<proteinExistence type="predicted"/>
<evidence type="ECO:0000313" key="3">
    <source>
        <dbReference type="EMBL" id="ESO97006.1"/>
    </source>
</evidence>
<dbReference type="EMBL" id="KB201362">
    <property type="protein sequence ID" value="ESO97006.1"/>
    <property type="molecule type" value="Genomic_DNA"/>
</dbReference>
<feature type="region of interest" description="Disordered" evidence="1">
    <location>
        <begin position="83"/>
        <end position="105"/>
    </location>
</feature>
<dbReference type="KEGG" id="lgi:LOTGIDRAFT_231756"/>
<gene>
    <name evidence="3" type="ORF">LOTGIDRAFT_231756</name>
</gene>
<feature type="chain" id="PRO_5004717494" evidence="2">
    <location>
        <begin position="30"/>
        <end position="105"/>
    </location>
</feature>
<accession>V4ATE9</accession>
<dbReference type="HOGENOM" id="CLU_2239640_0_0_1"/>
<keyword evidence="2" id="KW-0732">Signal</keyword>
<name>V4ATE9_LOTGI</name>
<dbReference type="Proteomes" id="UP000030746">
    <property type="component" value="Unassembled WGS sequence"/>
</dbReference>
<keyword evidence="4" id="KW-1185">Reference proteome</keyword>